<gene>
    <name evidence="2" type="ORF">SAMN05661096_03743</name>
</gene>
<evidence type="ECO:0000313" key="3">
    <source>
        <dbReference type="Proteomes" id="UP000193804"/>
    </source>
</evidence>
<keyword evidence="2" id="KW-0645">Protease</keyword>
<dbReference type="AlphaFoldDB" id="A0A1X7LBE7"/>
<evidence type="ECO:0000259" key="1">
    <source>
        <dbReference type="SMART" id="SM00631"/>
    </source>
</evidence>
<dbReference type="InterPro" id="IPR000834">
    <property type="entry name" value="Peptidase_M14"/>
</dbReference>
<keyword evidence="2" id="KW-0378">Hydrolase</keyword>
<dbReference type="SMART" id="SM00631">
    <property type="entry name" value="Zn_pept"/>
    <property type="match status" value="1"/>
</dbReference>
<keyword evidence="3" id="KW-1185">Reference proteome</keyword>
<dbReference type="Gene3D" id="3.40.630.10">
    <property type="entry name" value="Zn peptidases"/>
    <property type="match status" value="1"/>
</dbReference>
<proteinExistence type="predicted"/>
<accession>A0A1X7LBE7</accession>
<dbReference type="SUPFAM" id="SSF52317">
    <property type="entry name" value="Class I glutamine amidotransferase-like"/>
    <property type="match status" value="1"/>
</dbReference>
<dbReference type="STRING" id="1028.SAMN05661096_03743"/>
<dbReference type="OrthoDB" id="9758209at2"/>
<dbReference type="InterPro" id="IPR029062">
    <property type="entry name" value="Class_I_gatase-like"/>
</dbReference>
<dbReference type="GO" id="GO:0006508">
    <property type="term" value="P:proteolysis"/>
    <property type="evidence" value="ECO:0007669"/>
    <property type="project" value="InterPro"/>
</dbReference>
<dbReference type="CDD" id="cd03143">
    <property type="entry name" value="A4_beta-galactosidase_middle_domain"/>
    <property type="match status" value="1"/>
</dbReference>
<dbReference type="GO" id="GO:0004181">
    <property type="term" value="F:metallocarboxypeptidase activity"/>
    <property type="evidence" value="ECO:0007669"/>
    <property type="project" value="InterPro"/>
</dbReference>
<organism evidence="2 3">
    <name type="scientific">Marivirga sericea</name>
    <dbReference type="NCBI Taxonomy" id="1028"/>
    <lineage>
        <taxon>Bacteria</taxon>
        <taxon>Pseudomonadati</taxon>
        <taxon>Bacteroidota</taxon>
        <taxon>Cytophagia</taxon>
        <taxon>Cytophagales</taxon>
        <taxon>Marivirgaceae</taxon>
        <taxon>Marivirga</taxon>
    </lineage>
</organism>
<dbReference type="Pfam" id="PF00246">
    <property type="entry name" value="Peptidase_M14"/>
    <property type="match status" value="1"/>
</dbReference>
<dbReference type="GO" id="GO:0008270">
    <property type="term" value="F:zinc ion binding"/>
    <property type="evidence" value="ECO:0007669"/>
    <property type="project" value="InterPro"/>
</dbReference>
<sequence>MKNIATIIFYLVLANSSFAQKYLSYFMPDSVEYDSSIPTPESIIGHQVGEWHVTHDKLVYYMKALANVSDRITIIEAGKTYEDRPQLLLTITHPDNHSNIKKIQQEHKQLTDPNSSSDLNIAEMPSVIMMGFSIHGNEPSGSNASMLTAYYLAAAQGKDIEDKLKNVVVLLDPSFNPDGLNRFATWANMHKSENLVTDPNDREFNEVWPGGRTNHYWFDMNRDWLPVQLAESQNRIAQFHAWKPNILTDHHEMGTNSTFFFQPGIPERTHPITPQKNQDLTGQIGEYHAKFLDRIGSLYYSKESFDDFYYGKGSTFPDVQGAIGILFEQASSRGHAQESVNGILEFPFTIKNQFTASLSTLQAGYEMREELLGFQRDFYKNSINMASEADEQAWVVSDQDESKLFRFAEMLDRHEIEVHKLAKSTNGYQTDNSYIIPMNQYQSRLVKAIFDVRTSFTDSLFYDVSAFNMGMSFNLDYESLDKRTYNTSLLGDRFDVSMRPTGNIQGGKSEYAYIMEWHDFYAPKALYKIQKAGLRTKVNTQEIMLENGTTLAIGSVLIPVKQQEKSAIQVYQILEEAIEESAVSIYSVKTGNTNGINLGSPSFESLNQPKIAMIIGDGISPYDAGEIWFLLDQHYEMPITKIDVNDFGRADLSRYNVLIMPNGWGYGSIGSQKNKIQSWAQNGGTIIAYKSAAKWLSDQKLTKVKFVESKADTTGYEAYEDLGNNRGAQVIGGAIFEVELDLSHPLTYGLKNEKMPIFRNSTLFIEKSKNQYANPLRYTASPLLNGYVSEENAEKLKGTSAVTVSRVGGGKVISFTDNTNFRAFWYGTNRLLMNAIFYGQTISGRAGE</sequence>
<reference evidence="3" key="1">
    <citation type="submission" date="2017-04" db="EMBL/GenBank/DDBJ databases">
        <authorList>
            <person name="Varghese N."/>
            <person name="Submissions S."/>
        </authorList>
    </citation>
    <scope>NUCLEOTIDE SEQUENCE [LARGE SCALE GENOMIC DNA]</scope>
    <source>
        <strain evidence="3">DSM 4125</strain>
    </source>
</reference>
<dbReference type="Proteomes" id="UP000193804">
    <property type="component" value="Unassembled WGS sequence"/>
</dbReference>
<dbReference type="EMBL" id="FXAW01000009">
    <property type="protein sequence ID" value="SMG50804.1"/>
    <property type="molecule type" value="Genomic_DNA"/>
</dbReference>
<keyword evidence="2" id="KW-0121">Carboxypeptidase</keyword>
<protein>
    <submittedName>
        <fullName evidence="2">Zinc carboxypeptidase</fullName>
    </submittedName>
</protein>
<dbReference type="SUPFAM" id="SSF53187">
    <property type="entry name" value="Zn-dependent exopeptidases"/>
    <property type="match status" value="1"/>
</dbReference>
<evidence type="ECO:0000313" key="2">
    <source>
        <dbReference type="EMBL" id="SMG50804.1"/>
    </source>
</evidence>
<dbReference type="CDD" id="cd06238">
    <property type="entry name" value="M14-like"/>
    <property type="match status" value="1"/>
</dbReference>
<feature type="domain" description="Peptidase M14" evidence="1">
    <location>
        <begin position="52"/>
        <end position="338"/>
    </location>
</feature>
<name>A0A1X7LBE7_9BACT</name>